<dbReference type="RefSeq" id="WP_194028792.1">
    <property type="nucleotide sequence ID" value="NZ_JADEWZ010000008.1"/>
</dbReference>
<keyword evidence="1" id="KW-1133">Transmembrane helix</keyword>
<dbReference type="EMBL" id="JADEWZ010000008">
    <property type="protein sequence ID" value="MBE9115705.1"/>
    <property type="molecule type" value="Genomic_DNA"/>
</dbReference>
<evidence type="ECO:0000313" key="3">
    <source>
        <dbReference type="Proteomes" id="UP000654482"/>
    </source>
</evidence>
<feature type="transmembrane region" description="Helical" evidence="1">
    <location>
        <begin position="51"/>
        <end position="74"/>
    </location>
</feature>
<reference evidence="2" key="1">
    <citation type="submission" date="2020-10" db="EMBL/GenBank/DDBJ databases">
        <authorList>
            <person name="Castelo-Branco R."/>
            <person name="Eusebio N."/>
            <person name="Adriana R."/>
            <person name="Vieira A."/>
            <person name="Brugerolle De Fraissinette N."/>
            <person name="Rezende De Castro R."/>
            <person name="Schneider M.P."/>
            <person name="Vasconcelos V."/>
            <person name="Leao P.N."/>
        </authorList>
    </citation>
    <scope>NUCLEOTIDE SEQUENCE</scope>
    <source>
        <strain evidence="2">LEGE 07157</strain>
    </source>
</reference>
<feature type="transmembrane region" description="Helical" evidence="1">
    <location>
        <begin position="6"/>
        <end position="30"/>
    </location>
</feature>
<accession>A0A8J7J6P7</accession>
<organism evidence="2 3">
    <name type="scientific">Lusitaniella coriacea LEGE 07157</name>
    <dbReference type="NCBI Taxonomy" id="945747"/>
    <lineage>
        <taxon>Bacteria</taxon>
        <taxon>Bacillati</taxon>
        <taxon>Cyanobacteriota</taxon>
        <taxon>Cyanophyceae</taxon>
        <taxon>Spirulinales</taxon>
        <taxon>Lusitaniellaceae</taxon>
        <taxon>Lusitaniella</taxon>
    </lineage>
</organism>
<evidence type="ECO:0000256" key="1">
    <source>
        <dbReference type="SAM" id="Phobius"/>
    </source>
</evidence>
<protein>
    <submittedName>
        <fullName evidence="2">Uncharacterized protein</fullName>
    </submittedName>
</protein>
<keyword evidence="3" id="KW-1185">Reference proteome</keyword>
<gene>
    <name evidence="2" type="ORF">IQ249_07345</name>
</gene>
<comment type="caution">
    <text evidence="2">The sequence shown here is derived from an EMBL/GenBank/DDBJ whole genome shotgun (WGS) entry which is preliminary data.</text>
</comment>
<keyword evidence="1" id="KW-0472">Membrane</keyword>
<keyword evidence="1" id="KW-0812">Transmembrane</keyword>
<dbReference type="Proteomes" id="UP000654482">
    <property type="component" value="Unassembled WGS sequence"/>
</dbReference>
<evidence type="ECO:0000313" key="2">
    <source>
        <dbReference type="EMBL" id="MBE9115705.1"/>
    </source>
</evidence>
<sequence>MYGYPQPPFLLLVFGLFIGLTCGAAFEAILKQKVNTWSKNRSTQTLDRLDEFPLIFSFFGICVGICLFLAAGLAIFALPFWLSFGISLFLTLFTARLIWSPLANVLIQIEKGGSKALDLDSFEE</sequence>
<name>A0A8J7J6P7_9CYAN</name>
<feature type="transmembrane region" description="Helical" evidence="1">
    <location>
        <begin position="80"/>
        <end position="99"/>
    </location>
</feature>
<proteinExistence type="predicted"/>
<dbReference type="AlphaFoldDB" id="A0A8J7J6P7"/>